<feature type="transmembrane region" description="Helical" evidence="1">
    <location>
        <begin position="64"/>
        <end position="82"/>
    </location>
</feature>
<keyword evidence="1" id="KW-0472">Membrane</keyword>
<accession>A0A3N0DPJ4</accession>
<keyword evidence="1" id="KW-0812">Transmembrane</keyword>
<reference evidence="2 3" key="1">
    <citation type="submission" date="2018-11" db="EMBL/GenBank/DDBJ databases">
        <authorList>
            <person name="Li F."/>
        </authorList>
    </citation>
    <scope>NUCLEOTIDE SEQUENCE [LARGE SCALE GENOMIC DNA]</scope>
    <source>
        <strain evidence="2 3">KIS18-7</strain>
    </source>
</reference>
<name>A0A3N0DPJ4_9ACTN</name>
<evidence type="ECO:0000313" key="3">
    <source>
        <dbReference type="Proteomes" id="UP000277094"/>
    </source>
</evidence>
<dbReference type="Proteomes" id="UP000277094">
    <property type="component" value="Unassembled WGS sequence"/>
</dbReference>
<sequence length="83" mass="9902">MIVDADNPMEEIQGEFFWREDHERILDEERRSAYKAGVRDGLSSRDRPIRVVVRQRRRFAGPRMFLLALVISAWFVVLVQGWR</sequence>
<dbReference type="EMBL" id="RJSG01000003">
    <property type="protein sequence ID" value="RNL77564.1"/>
    <property type="molecule type" value="Genomic_DNA"/>
</dbReference>
<keyword evidence="1" id="KW-1133">Transmembrane helix</keyword>
<evidence type="ECO:0000256" key="1">
    <source>
        <dbReference type="SAM" id="Phobius"/>
    </source>
</evidence>
<gene>
    <name evidence="2" type="ORF">EFL95_16265</name>
</gene>
<protein>
    <submittedName>
        <fullName evidence="2">Uncharacterized protein</fullName>
    </submittedName>
</protein>
<proteinExistence type="predicted"/>
<organism evidence="2 3">
    <name type="scientific">Nocardioides marmorisolisilvae</name>
    <dbReference type="NCBI Taxonomy" id="1542737"/>
    <lineage>
        <taxon>Bacteria</taxon>
        <taxon>Bacillati</taxon>
        <taxon>Actinomycetota</taxon>
        <taxon>Actinomycetes</taxon>
        <taxon>Propionibacteriales</taxon>
        <taxon>Nocardioidaceae</taxon>
        <taxon>Nocardioides</taxon>
    </lineage>
</organism>
<keyword evidence="3" id="KW-1185">Reference proteome</keyword>
<evidence type="ECO:0000313" key="2">
    <source>
        <dbReference type="EMBL" id="RNL77564.1"/>
    </source>
</evidence>
<comment type="caution">
    <text evidence="2">The sequence shown here is derived from an EMBL/GenBank/DDBJ whole genome shotgun (WGS) entry which is preliminary data.</text>
</comment>
<dbReference type="AlphaFoldDB" id="A0A3N0DPJ4"/>